<dbReference type="Proteomes" id="UP000887575">
    <property type="component" value="Unassembled WGS sequence"/>
</dbReference>
<dbReference type="AlphaFoldDB" id="A0AAF3F3I6"/>
<evidence type="ECO:0000313" key="3">
    <source>
        <dbReference type="WBParaSite" id="MBELARI_LOCUS21131"/>
    </source>
</evidence>
<accession>A0AAF3F3I6</accession>
<feature type="region of interest" description="Disordered" evidence="1">
    <location>
        <begin position="198"/>
        <end position="217"/>
    </location>
</feature>
<evidence type="ECO:0000313" key="2">
    <source>
        <dbReference type="Proteomes" id="UP000887575"/>
    </source>
</evidence>
<evidence type="ECO:0000256" key="1">
    <source>
        <dbReference type="SAM" id="MobiDB-lite"/>
    </source>
</evidence>
<protein>
    <submittedName>
        <fullName evidence="3">Uncharacterized protein</fullName>
    </submittedName>
</protein>
<keyword evidence="2" id="KW-1185">Reference proteome</keyword>
<reference evidence="3" key="1">
    <citation type="submission" date="2024-02" db="UniProtKB">
        <authorList>
            <consortium name="WormBaseParasite"/>
        </authorList>
    </citation>
    <scope>IDENTIFICATION</scope>
</reference>
<proteinExistence type="predicted"/>
<feature type="compositionally biased region" description="Basic and acidic residues" evidence="1">
    <location>
        <begin position="198"/>
        <end position="208"/>
    </location>
</feature>
<organism evidence="2 3">
    <name type="scientific">Mesorhabditis belari</name>
    <dbReference type="NCBI Taxonomy" id="2138241"/>
    <lineage>
        <taxon>Eukaryota</taxon>
        <taxon>Metazoa</taxon>
        <taxon>Ecdysozoa</taxon>
        <taxon>Nematoda</taxon>
        <taxon>Chromadorea</taxon>
        <taxon>Rhabditida</taxon>
        <taxon>Rhabditina</taxon>
        <taxon>Rhabditomorpha</taxon>
        <taxon>Rhabditoidea</taxon>
        <taxon>Rhabditidae</taxon>
        <taxon>Mesorhabditinae</taxon>
        <taxon>Mesorhabditis</taxon>
    </lineage>
</organism>
<name>A0AAF3F3I6_9BILA</name>
<sequence>MATPTVMVFPPGSNGPTRRTLIIRNPTNKDFVVKLVPSCEKMLKLEGEVLLLQDHKYAPVHIDLDQKVGKKAELSIYARPVERHNHASILEFCKGSTQTPHQLVTKLSIKVENGFAANDTILDVPGSATMFEAVTLATAGINVSDTLTCQPIDGDCATAPNMAADDFAKYSNQKLGEEKCWLFGPLIDALFPSATAESKKKSSGKGEEQSCNLCAAG</sequence>
<dbReference type="WBParaSite" id="MBELARI_LOCUS21131">
    <property type="protein sequence ID" value="MBELARI_LOCUS21131"/>
    <property type="gene ID" value="MBELARI_LOCUS21131"/>
</dbReference>